<evidence type="ECO:0000313" key="3">
    <source>
        <dbReference type="EMBL" id="TDQ00612.1"/>
    </source>
</evidence>
<accession>A0A4R6SF58</accession>
<dbReference type="OrthoDB" id="1094040at2"/>
<dbReference type="Pfam" id="PF13230">
    <property type="entry name" value="GATase_4"/>
    <property type="match status" value="1"/>
</dbReference>
<keyword evidence="1 3" id="KW-0315">Glutamine amidotransferase</keyword>
<dbReference type="SUPFAM" id="SSF56235">
    <property type="entry name" value="N-terminal nucleophile aminohydrolases (Ntn hydrolases)"/>
    <property type="match status" value="1"/>
</dbReference>
<dbReference type="EMBL" id="SNXZ01000002">
    <property type="protein sequence ID" value="TDQ00612.1"/>
    <property type="molecule type" value="Genomic_DNA"/>
</dbReference>
<dbReference type="InterPro" id="IPR026869">
    <property type="entry name" value="EgtC-like"/>
</dbReference>
<keyword evidence="4" id="KW-1185">Reference proteome</keyword>
<name>A0A4R6SF58_LABRH</name>
<proteinExistence type="predicted"/>
<evidence type="ECO:0000256" key="1">
    <source>
        <dbReference type="ARBA" id="ARBA00022962"/>
    </source>
</evidence>
<evidence type="ECO:0000313" key="4">
    <source>
        <dbReference type="Proteomes" id="UP000295444"/>
    </source>
</evidence>
<gene>
    <name evidence="3" type="ORF">EV186_102473</name>
</gene>
<feature type="domain" description="Glutamine amidotransferase type-2" evidence="2">
    <location>
        <begin position="2"/>
        <end position="252"/>
    </location>
</feature>
<comment type="caution">
    <text evidence="3">The sequence shown here is derived from an EMBL/GenBank/DDBJ whole genome shotgun (WGS) entry which is preliminary data.</text>
</comment>
<keyword evidence="3" id="KW-0808">Transferase</keyword>
<reference evidence="3 4" key="1">
    <citation type="submission" date="2019-03" db="EMBL/GenBank/DDBJ databases">
        <title>Genomic Encyclopedia of Type Strains, Phase IV (KMG-IV): sequencing the most valuable type-strain genomes for metagenomic binning, comparative biology and taxonomic classification.</title>
        <authorList>
            <person name="Goeker M."/>
        </authorList>
    </citation>
    <scope>NUCLEOTIDE SEQUENCE [LARGE SCALE GENOMIC DNA]</scope>
    <source>
        <strain evidence="3 4">DSM 45361</strain>
    </source>
</reference>
<dbReference type="PROSITE" id="PS51278">
    <property type="entry name" value="GATASE_TYPE_2"/>
    <property type="match status" value="1"/>
</dbReference>
<protein>
    <submittedName>
        <fullName evidence="3">Glutamine amidotransferase</fullName>
    </submittedName>
</protein>
<dbReference type="Gene3D" id="3.60.20.10">
    <property type="entry name" value="Glutamine Phosphoribosylpyrophosphate, subunit 1, domain 1"/>
    <property type="match status" value="1"/>
</dbReference>
<dbReference type="AlphaFoldDB" id="A0A4R6SF58"/>
<dbReference type="GO" id="GO:0016740">
    <property type="term" value="F:transferase activity"/>
    <property type="evidence" value="ECO:0007669"/>
    <property type="project" value="UniProtKB-KW"/>
</dbReference>
<dbReference type="InterPro" id="IPR029055">
    <property type="entry name" value="Ntn_hydrolases_N"/>
</dbReference>
<sequence>MCMLTYLPPGMAPDPGALANGAVINDQGHGYAIVADDILVVERGMDAADVIESFVRTRERHPDGPALFHSRWATHGTVTVDNCHPFQIGNDRKTVLAHNGVLPAALQPVRGDNRSDTRVLAEDYLPAQPLGPLSNRRSRARLAKMITASNKLVILTVNRRYRYNVYLINETSGLWHDGIWYSNNDFRSGLSQYAAGTAWDGVCWCCEQVDTLVDDRYCRVCGACAECMTWSGVCDCYEQYLRDRWPTEPASA</sequence>
<organism evidence="3 4">
    <name type="scientific">Labedaea rhizosphaerae</name>
    <dbReference type="NCBI Taxonomy" id="598644"/>
    <lineage>
        <taxon>Bacteria</taxon>
        <taxon>Bacillati</taxon>
        <taxon>Actinomycetota</taxon>
        <taxon>Actinomycetes</taxon>
        <taxon>Pseudonocardiales</taxon>
        <taxon>Pseudonocardiaceae</taxon>
        <taxon>Labedaea</taxon>
    </lineage>
</organism>
<dbReference type="InterPro" id="IPR017932">
    <property type="entry name" value="GATase_2_dom"/>
</dbReference>
<dbReference type="Proteomes" id="UP000295444">
    <property type="component" value="Unassembled WGS sequence"/>
</dbReference>
<evidence type="ECO:0000259" key="2">
    <source>
        <dbReference type="PROSITE" id="PS51278"/>
    </source>
</evidence>